<keyword evidence="6 8" id="KW-0413">Isomerase</keyword>
<protein>
    <recommendedName>
        <fullName evidence="5 8">Aldose 1-epimerase</fullName>
        <ecNumber evidence="4 8">5.1.3.3</ecNumber>
    </recommendedName>
</protein>
<evidence type="ECO:0000256" key="2">
    <source>
        <dbReference type="ARBA" id="ARBA00005028"/>
    </source>
</evidence>
<accession>A0ABS7UXD8</accession>
<evidence type="ECO:0000313" key="10">
    <source>
        <dbReference type="Proteomes" id="UP001165287"/>
    </source>
</evidence>
<evidence type="ECO:0000256" key="1">
    <source>
        <dbReference type="ARBA" id="ARBA00001614"/>
    </source>
</evidence>
<evidence type="ECO:0000256" key="6">
    <source>
        <dbReference type="ARBA" id="ARBA00023235"/>
    </source>
</evidence>
<comment type="similarity">
    <text evidence="3 8">Belongs to the aldose epimerase family.</text>
</comment>
<evidence type="ECO:0000313" key="9">
    <source>
        <dbReference type="EMBL" id="MBZ5752816.1"/>
    </source>
</evidence>
<dbReference type="Pfam" id="PF01263">
    <property type="entry name" value="Aldose_epim"/>
    <property type="match status" value="1"/>
</dbReference>
<dbReference type="SUPFAM" id="SSF74650">
    <property type="entry name" value="Galactose mutarotase-like"/>
    <property type="match status" value="1"/>
</dbReference>
<dbReference type="InterPro" id="IPR011013">
    <property type="entry name" value="Gal_mutarotase_sf_dom"/>
</dbReference>
<evidence type="ECO:0000256" key="3">
    <source>
        <dbReference type="ARBA" id="ARBA00006206"/>
    </source>
</evidence>
<dbReference type="CDD" id="cd09019">
    <property type="entry name" value="galactose_mutarotase_like"/>
    <property type="match status" value="1"/>
</dbReference>
<dbReference type="Gene3D" id="2.70.98.10">
    <property type="match status" value="1"/>
</dbReference>
<dbReference type="NCBIfam" id="NF008277">
    <property type="entry name" value="PRK11055.1"/>
    <property type="match status" value="1"/>
</dbReference>
<dbReference type="EC" id="5.1.3.3" evidence="4 8"/>
<dbReference type="PROSITE" id="PS00545">
    <property type="entry name" value="ALDOSE_1_EPIMERASE"/>
    <property type="match status" value="1"/>
</dbReference>
<evidence type="ECO:0000256" key="4">
    <source>
        <dbReference type="ARBA" id="ARBA00013185"/>
    </source>
</evidence>
<dbReference type="InterPro" id="IPR014718">
    <property type="entry name" value="GH-type_carb-bd"/>
</dbReference>
<evidence type="ECO:0000256" key="8">
    <source>
        <dbReference type="PIRNR" id="PIRNR005096"/>
    </source>
</evidence>
<dbReference type="PANTHER" id="PTHR10091">
    <property type="entry name" value="ALDOSE-1-EPIMERASE"/>
    <property type="match status" value="1"/>
</dbReference>
<dbReference type="RefSeq" id="WP_224141262.1">
    <property type="nucleotide sequence ID" value="NZ_JAIQUM010000070.1"/>
</dbReference>
<dbReference type="Proteomes" id="UP001165287">
    <property type="component" value="Unassembled WGS sequence"/>
</dbReference>
<organism evidence="9 10">
    <name type="scientific">Metabacillus rhizolycopersici</name>
    <dbReference type="NCBI Taxonomy" id="2875709"/>
    <lineage>
        <taxon>Bacteria</taxon>
        <taxon>Bacillati</taxon>
        <taxon>Bacillota</taxon>
        <taxon>Bacilli</taxon>
        <taxon>Bacillales</taxon>
        <taxon>Bacillaceae</taxon>
        <taxon>Metabacillus</taxon>
    </lineage>
</organism>
<keyword evidence="10" id="KW-1185">Reference proteome</keyword>
<dbReference type="PANTHER" id="PTHR10091:SF0">
    <property type="entry name" value="GALACTOSE MUTAROTASE"/>
    <property type="match status" value="1"/>
</dbReference>
<dbReference type="InterPro" id="IPR047215">
    <property type="entry name" value="Galactose_mutarotase-like"/>
</dbReference>
<name>A0ABS7UXD8_9BACI</name>
<evidence type="ECO:0000256" key="5">
    <source>
        <dbReference type="ARBA" id="ARBA00014165"/>
    </source>
</evidence>
<gene>
    <name evidence="9" type="ORF">K9V48_21880</name>
</gene>
<comment type="catalytic activity">
    <reaction evidence="1 8">
        <text>alpha-D-glucose = beta-D-glucose</text>
        <dbReference type="Rhea" id="RHEA:10264"/>
        <dbReference type="ChEBI" id="CHEBI:15903"/>
        <dbReference type="ChEBI" id="CHEBI:17925"/>
        <dbReference type="EC" id="5.1.3.3"/>
    </reaction>
</comment>
<dbReference type="InterPro" id="IPR018052">
    <property type="entry name" value="Ald1_epimerase_CS"/>
</dbReference>
<comment type="caution">
    <text evidence="9">The sequence shown here is derived from an EMBL/GenBank/DDBJ whole genome shotgun (WGS) entry which is preliminary data.</text>
</comment>
<comment type="pathway">
    <text evidence="2 8">Carbohydrate metabolism; hexose metabolism.</text>
</comment>
<reference evidence="9" key="1">
    <citation type="submission" date="2024-05" db="EMBL/GenBank/DDBJ databases">
        <title>Metabacillus sp. nov., isolated from the rhizosphere soil of tomato plants.</title>
        <authorList>
            <person name="Ma R."/>
        </authorList>
    </citation>
    <scope>NUCLEOTIDE SEQUENCE</scope>
    <source>
        <strain evidence="9">DBTR6</strain>
    </source>
</reference>
<dbReference type="PIRSF" id="PIRSF005096">
    <property type="entry name" value="GALM"/>
    <property type="match status" value="1"/>
</dbReference>
<sequence>MNVTENIFGELNGQTVKSFTISNDNGMEVTCIDYGCIITKINVPDQEGTIENVVLGFDTLEEYLNYSPFFGSVIGRVAGRIQQSKFDLDGVTYPLPKNEGENHLHGGPNGFHQVIWDSFIEEKSDEVNIKFSYISPDGEGGYPGRLEVTVNYSLNNNNELIITYQGTSDKKTLLNLTNHSYFNLSGDLKRNILEHELTIKSDRFLELDESLLPTGNFINVENTAFDFREGKKILEGVKSEHVQNELVGGGYDHPFLLNTNNQEEICLVDAISGRKLVVETDKPSVVLYTANMLESNFQLRGIPSQKHLGVCLETQCPPNAIHHQEFPSIVLEKNEVYQSKTSFKFTLV</sequence>
<evidence type="ECO:0000256" key="7">
    <source>
        <dbReference type="ARBA" id="ARBA00023277"/>
    </source>
</evidence>
<dbReference type="EMBL" id="JAIQUM010000070">
    <property type="protein sequence ID" value="MBZ5752816.1"/>
    <property type="molecule type" value="Genomic_DNA"/>
</dbReference>
<dbReference type="InterPro" id="IPR015443">
    <property type="entry name" value="Aldose_1-epimerase"/>
</dbReference>
<dbReference type="InterPro" id="IPR008183">
    <property type="entry name" value="Aldose_1/G6P_1-epimerase"/>
</dbReference>
<proteinExistence type="inferred from homology"/>
<keyword evidence="7 8" id="KW-0119">Carbohydrate metabolism</keyword>